<keyword evidence="6 8" id="KW-1133">Transmembrane helix</keyword>
<evidence type="ECO:0000256" key="2">
    <source>
        <dbReference type="ARBA" id="ARBA00008038"/>
    </source>
</evidence>
<dbReference type="Pfam" id="PF01618">
    <property type="entry name" value="MotA_ExbB"/>
    <property type="match status" value="1"/>
</dbReference>
<evidence type="ECO:0000256" key="6">
    <source>
        <dbReference type="ARBA" id="ARBA00022989"/>
    </source>
</evidence>
<comment type="subcellular location">
    <subcellularLocation>
        <location evidence="1">Cell membrane</location>
        <topology evidence="1">Multi-pass membrane protein</topology>
    </subcellularLocation>
</comment>
<reference evidence="10 11" key="1">
    <citation type="journal article" date="2019" name="Int. J. Syst. Evol. Microbiol.">
        <title>The Global Catalogue of Microorganisms (GCM) 10K type strain sequencing project: providing services to taxonomists for standard genome sequencing and annotation.</title>
        <authorList>
            <consortium name="The Broad Institute Genomics Platform"/>
            <consortium name="The Broad Institute Genome Sequencing Center for Infectious Disease"/>
            <person name="Wu L."/>
            <person name="Ma J."/>
        </authorList>
    </citation>
    <scope>NUCLEOTIDE SEQUENCE [LARGE SCALE GENOMIC DNA]</scope>
    <source>
        <strain evidence="10 11">JCM 1407</strain>
    </source>
</reference>
<name>A0ABN1JTG0_9CLOT</name>
<dbReference type="InterPro" id="IPR002898">
    <property type="entry name" value="MotA_ExbB_proton_chnl"/>
</dbReference>
<evidence type="ECO:0000256" key="3">
    <source>
        <dbReference type="ARBA" id="ARBA00022448"/>
    </source>
</evidence>
<dbReference type="Proteomes" id="UP001501510">
    <property type="component" value="Unassembled WGS sequence"/>
</dbReference>
<dbReference type="RefSeq" id="WP_343763528.1">
    <property type="nucleotide sequence ID" value="NZ_BAAACG010000019.1"/>
</dbReference>
<keyword evidence="4" id="KW-1003">Cell membrane</keyword>
<feature type="domain" description="MotA/TolQ/ExbB proton channel" evidence="9">
    <location>
        <begin position="105"/>
        <end position="224"/>
    </location>
</feature>
<organism evidence="10 11">
    <name type="scientific">Clostridium oceanicum</name>
    <dbReference type="NCBI Taxonomy" id="1543"/>
    <lineage>
        <taxon>Bacteria</taxon>
        <taxon>Bacillati</taxon>
        <taxon>Bacillota</taxon>
        <taxon>Clostridia</taxon>
        <taxon>Eubacteriales</taxon>
        <taxon>Clostridiaceae</taxon>
        <taxon>Clostridium</taxon>
    </lineage>
</organism>
<evidence type="ECO:0000256" key="4">
    <source>
        <dbReference type="ARBA" id="ARBA00022475"/>
    </source>
</evidence>
<keyword evidence="11" id="KW-1185">Reference proteome</keyword>
<feature type="transmembrane region" description="Helical" evidence="8">
    <location>
        <begin position="30"/>
        <end position="55"/>
    </location>
</feature>
<evidence type="ECO:0000313" key="11">
    <source>
        <dbReference type="Proteomes" id="UP001501510"/>
    </source>
</evidence>
<dbReference type="InterPro" id="IPR000540">
    <property type="entry name" value="Flag_MotA_CS"/>
</dbReference>
<dbReference type="PANTHER" id="PTHR30433">
    <property type="entry name" value="CHEMOTAXIS PROTEIN MOTA"/>
    <property type="match status" value="1"/>
</dbReference>
<comment type="caution">
    <text evidence="10">The sequence shown here is derived from an EMBL/GenBank/DDBJ whole genome shotgun (WGS) entry which is preliminary data.</text>
</comment>
<feature type="transmembrane region" description="Helical" evidence="8">
    <location>
        <begin position="180"/>
        <end position="204"/>
    </location>
</feature>
<evidence type="ECO:0000259" key="9">
    <source>
        <dbReference type="Pfam" id="PF01618"/>
    </source>
</evidence>
<sequence length="271" mass="29667">MKRKDMLTLIGIIAGFGLIGWGMMSGDGGGIGPFIDISSIIITIGGSFAAMLVNYPISQFKKLAKVLAQTFKDNKVSSLEVIQNFTELSRKARREGLLSLEDAINDLDDEYMKKGLRMVVDGIEPETIRDIMELEIEEMEERHKKGADMLRSWGAYAPAFGMIGTLIGLIQMLGNLTDSSGIAVGMSKALITTFYGALLANLLFNPMASNLTYKSEIEVSTREMILEGVLAIQSGVNPRIVEEKLVTYLSPKERLDYSNANVSREGAAQNV</sequence>
<dbReference type="PANTHER" id="PTHR30433:SF2">
    <property type="entry name" value="MOTILITY PROTEIN A"/>
    <property type="match status" value="1"/>
</dbReference>
<comment type="similarity">
    <text evidence="2">Belongs to the MotA family.</text>
</comment>
<evidence type="ECO:0000256" key="1">
    <source>
        <dbReference type="ARBA" id="ARBA00004651"/>
    </source>
</evidence>
<dbReference type="EMBL" id="BAAACG010000019">
    <property type="protein sequence ID" value="GAA0746244.1"/>
    <property type="molecule type" value="Genomic_DNA"/>
</dbReference>
<evidence type="ECO:0000256" key="8">
    <source>
        <dbReference type="SAM" id="Phobius"/>
    </source>
</evidence>
<dbReference type="InterPro" id="IPR047055">
    <property type="entry name" value="MotA-like"/>
</dbReference>
<accession>A0ABN1JTG0</accession>
<evidence type="ECO:0000313" key="10">
    <source>
        <dbReference type="EMBL" id="GAA0746244.1"/>
    </source>
</evidence>
<keyword evidence="7 8" id="KW-0472">Membrane</keyword>
<feature type="transmembrane region" description="Helical" evidence="8">
    <location>
        <begin position="7"/>
        <end position="24"/>
    </location>
</feature>
<feature type="transmembrane region" description="Helical" evidence="8">
    <location>
        <begin position="153"/>
        <end position="174"/>
    </location>
</feature>
<evidence type="ECO:0000256" key="7">
    <source>
        <dbReference type="ARBA" id="ARBA00023136"/>
    </source>
</evidence>
<proteinExistence type="inferred from homology"/>
<gene>
    <name evidence="10" type="ORF">GCM10008906_33640</name>
</gene>
<keyword evidence="3" id="KW-0813">Transport</keyword>
<protein>
    <submittedName>
        <fullName evidence="10">Motility protein A</fullName>
    </submittedName>
</protein>
<evidence type="ECO:0000256" key="5">
    <source>
        <dbReference type="ARBA" id="ARBA00022692"/>
    </source>
</evidence>
<keyword evidence="5 8" id="KW-0812">Transmembrane</keyword>
<dbReference type="PROSITE" id="PS01307">
    <property type="entry name" value="MOTA"/>
    <property type="match status" value="1"/>
</dbReference>